<proteinExistence type="predicted"/>
<feature type="chain" id="PRO_5044760190" evidence="2">
    <location>
        <begin position="23"/>
        <end position="237"/>
    </location>
</feature>
<organism evidence="3 4">
    <name type="scientific">Cyclotella cryptica</name>
    <dbReference type="NCBI Taxonomy" id="29204"/>
    <lineage>
        <taxon>Eukaryota</taxon>
        <taxon>Sar</taxon>
        <taxon>Stramenopiles</taxon>
        <taxon>Ochrophyta</taxon>
        <taxon>Bacillariophyta</taxon>
        <taxon>Coscinodiscophyceae</taxon>
        <taxon>Thalassiosirophycidae</taxon>
        <taxon>Stephanodiscales</taxon>
        <taxon>Stephanodiscaceae</taxon>
        <taxon>Cyclotella</taxon>
    </lineage>
</organism>
<evidence type="ECO:0000313" key="3">
    <source>
        <dbReference type="EMBL" id="KAL3793287.1"/>
    </source>
</evidence>
<feature type="signal peptide" evidence="2">
    <location>
        <begin position="1"/>
        <end position="22"/>
    </location>
</feature>
<gene>
    <name evidence="3" type="ORF">HJC23_003797</name>
</gene>
<feature type="transmembrane region" description="Helical" evidence="1">
    <location>
        <begin position="80"/>
        <end position="103"/>
    </location>
</feature>
<dbReference type="EMBL" id="JABMIG020000092">
    <property type="protein sequence ID" value="KAL3793287.1"/>
    <property type="molecule type" value="Genomic_DNA"/>
</dbReference>
<name>A0ABD3PZ33_9STRA</name>
<evidence type="ECO:0000256" key="2">
    <source>
        <dbReference type="SAM" id="SignalP"/>
    </source>
</evidence>
<keyword evidence="1" id="KW-1133">Transmembrane helix</keyword>
<dbReference type="AlphaFoldDB" id="A0ABD3PZ33"/>
<reference evidence="3 4" key="1">
    <citation type="journal article" date="2020" name="G3 (Bethesda)">
        <title>Improved Reference Genome for Cyclotella cryptica CCMP332, a Model for Cell Wall Morphogenesis, Salinity Adaptation, and Lipid Production in Diatoms (Bacillariophyta).</title>
        <authorList>
            <person name="Roberts W.R."/>
            <person name="Downey K.M."/>
            <person name="Ruck E.C."/>
            <person name="Traller J.C."/>
            <person name="Alverson A.J."/>
        </authorList>
    </citation>
    <scope>NUCLEOTIDE SEQUENCE [LARGE SCALE GENOMIC DNA]</scope>
    <source>
        <strain evidence="3 4">CCMP332</strain>
    </source>
</reference>
<dbReference type="Proteomes" id="UP001516023">
    <property type="component" value="Unassembled WGS sequence"/>
</dbReference>
<feature type="transmembrane region" description="Helical" evidence="1">
    <location>
        <begin position="110"/>
        <end position="131"/>
    </location>
</feature>
<sequence>MNCKALSIITVALAAMVHETTAFAPIQIRSTSVVVPTNLIRTPSANLQRHSIMRTQSSTSLKMGYQLPPSPKGPLDDLKAILPTIGTGILLALFFASPLGAAFFAIFNSLFVLALLTPFILFVGFQVWSALYTFEAPCPSCGKLPVRALKNGEPTVCLNCGAFSRVNEKGDGLELCNNPYDVLNEGMGGGSLFESLFGGSSMGGMSDFGIVDSPSEEQRKKVKRQGTIIDVEVERDD</sequence>
<protein>
    <submittedName>
        <fullName evidence="3">Uncharacterized protein</fullName>
    </submittedName>
</protein>
<keyword evidence="1" id="KW-0472">Membrane</keyword>
<keyword evidence="2" id="KW-0732">Signal</keyword>
<evidence type="ECO:0000313" key="4">
    <source>
        <dbReference type="Proteomes" id="UP001516023"/>
    </source>
</evidence>
<accession>A0ABD3PZ33</accession>
<comment type="caution">
    <text evidence="3">The sequence shown here is derived from an EMBL/GenBank/DDBJ whole genome shotgun (WGS) entry which is preliminary data.</text>
</comment>
<keyword evidence="4" id="KW-1185">Reference proteome</keyword>
<evidence type="ECO:0000256" key="1">
    <source>
        <dbReference type="SAM" id="Phobius"/>
    </source>
</evidence>
<keyword evidence="1" id="KW-0812">Transmembrane</keyword>